<proteinExistence type="predicted"/>
<name>A0A7W7AJA8_9SPHN</name>
<accession>A0A7W7AJA8</accession>
<dbReference type="Proteomes" id="UP000574769">
    <property type="component" value="Unassembled WGS sequence"/>
</dbReference>
<protein>
    <submittedName>
        <fullName evidence="2">Uncharacterized protein</fullName>
    </submittedName>
</protein>
<keyword evidence="1" id="KW-0732">Signal</keyword>
<evidence type="ECO:0000313" key="3">
    <source>
        <dbReference type="Proteomes" id="UP000574769"/>
    </source>
</evidence>
<sequence length="185" mass="20178">MRQFRLLLIPATLLAAMPVQAGPKPANISWAKPAVSFDAYRQDTLECANQTYGLDVSMKPHTASALAALNNAQLTAVVTGLNTGSQVGTQDYQGGADGYRAVMNVVAPGRTLLRTSTYTETFRHAAYRDVVDQLQSVLDYCLMSRGYHRFTLSRSEMAALRRLPAGSEERARYLHTLAAAPSRPS</sequence>
<dbReference type="EMBL" id="JACHNY010000004">
    <property type="protein sequence ID" value="MBB4618069.1"/>
    <property type="molecule type" value="Genomic_DNA"/>
</dbReference>
<dbReference type="AlphaFoldDB" id="A0A7W7AJA8"/>
<gene>
    <name evidence="2" type="ORF">GGQ96_002205</name>
</gene>
<reference evidence="2 3" key="1">
    <citation type="submission" date="2020-08" db="EMBL/GenBank/DDBJ databases">
        <title>Genomic Encyclopedia of Type Strains, Phase IV (KMG-IV): sequencing the most valuable type-strain genomes for metagenomic binning, comparative biology and taxonomic classification.</title>
        <authorList>
            <person name="Goeker M."/>
        </authorList>
    </citation>
    <scope>NUCLEOTIDE SEQUENCE [LARGE SCALE GENOMIC DNA]</scope>
    <source>
        <strain evidence="2 3">DSM 15867</strain>
    </source>
</reference>
<evidence type="ECO:0000313" key="2">
    <source>
        <dbReference type="EMBL" id="MBB4618069.1"/>
    </source>
</evidence>
<keyword evidence="3" id="KW-1185">Reference proteome</keyword>
<organism evidence="2 3">
    <name type="scientific">Sphingomonas abaci</name>
    <dbReference type="NCBI Taxonomy" id="237611"/>
    <lineage>
        <taxon>Bacteria</taxon>
        <taxon>Pseudomonadati</taxon>
        <taxon>Pseudomonadota</taxon>
        <taxon>Alphaproteobacteria</taxon>
        <taxon>Sphingomonadales</taxon>
        <taxon>Sphingomonadaceae</taxon>
        <taxon>Sphingomonas</taxon>
    </lineage>
</organism>
<comment type="caution">
    <text evidence="2">The sequence shown here is derived from an EMBL/GenBank/DDBJ whole genome shotgun (WGS) entry which is preliminary data.</text>
</comment>
<feature type="signal peptide" evidence="1">
    <location>
        <begin position="1"/>
        <end position="21"/>
    </location>
</feature>
<dbReference type="RefSeq" id="WP_184114515.1">
    <property type="nucleotide sequence ID" value="NZ_JACHNY010000004.1"/>
</dbReference>
<evidence type="ECO:0000256" key="1">
    <source>
        <dbReference type="SAM" id="SignalP"/>
    </source>
</evidence>
<feature type="chain" id="PRO_5030708384" evidence="1">
    <location>
        <begin position="22"/>
        <end position="185"/>
    </location>
</feature>